<gene>
    <name evidence="3" type="ORF">KVV02_008530</name>
</gene>
<proteinExistence type="predicted"/>
<dbReference type="GO" id="GO:0046394">
    <property type="term" value="P:carboxylic acid biosynthetic process"/>
    <property type="evidence" value="ECO:0007669"/>
    <property type="project" value="UniProtKB-ARBA"/>
</dbReference>
<dbReference type="Gene3D" id="3.30.2130.10">
    <property type="entry name" value="VC0802-like"/>
    <property type="match status" value="2"/>
</dbReference>
<feature type="region of interest" description="Disordered" evidence="1">
    <location>
        <begin position="206"/>
        <end position="228"/>
    </location>
</feature>
<evidence type="ECO:0000259" key="2">
    <source>
        <dbReference type="Pfam" id="PF13840"/>
    </source>
</evidence>
<comment type="caution">
    <text evidence="3">The sequence shown here is derived from an EMBL/GenBank/DDBJ whole genome shotgun (WGS) entry which is preliminary data.</text>
</comment>
<organism evidence="3 4">
    <name type="scientific">Mortierella alpina</name>
    <name type="common">Oleaginous fungus</name>
    <name type="synonym">Mortierella renispora</name>
    <dbReference type="NCBI Taxonomy" id="64518"/>
    <lineage>
        <taxon>Eukaryota</taxon>
        <taxon>Fungi</taxon>
        <taxon>Fungi incertae sedis</taxon>
        <taxon>Mucoromycota</taxon>
        <taxon>Mortierellomycotina</taxon>
        <taxon>Mortierellomycetes</taxon>
        <taxon>Mortierellales</taxon>
        <taxon>Mortierellaceae</taxon>
        <taxon>Mortierella</taxon>
    </lineage>
</organism>
<dbReference type="EMBL" id="JAIFTL010000049">
    <property type="protein sequence ID" value="KAG9325058.1"/>
    <property type="molecule type" value="Genomic_DNA"/>
</dbReference>
<feature type="region of interest" description="Disordered" evidence="1">
    <location>
        <begin position="431"/>
        <end position="453"/>
    </location>
</feature>
<dbReference type="PANTHER" id="PTHR31131:SF6">
    <property type="entry name" value="CASTOR ACT DOMAIN-CONTAINING PROTEIN"/>
    <property type="match status" value="1"/>
</dbReference>
<dbReference type="PANTHER" id="PTHR31131">
    <property type="entry name" value="CHROMOSOME 1, WHOLE GENOME SHOTGUN SEQUENCE"/>
    <property type="match status" value="1"/>
</dbReference>
<feature type="compositionally biased region" description="Acidic residues" evidence="1">
    <location>
        <begin position="443"/>
        <end position="453"/>
    </location>
</feature>
<dbReference type="SUPFAM" id="SSF55021">
    <property type="entry name" value="ACT-like"/>
    <property type="match status" value="2"/>
</dbReference>
<evidence type="ECO:0000256" key="1">
    <source>
        <dbReference type="SAM" id="MobiDB-lite"/>
    </source>
</evidence>
<dbReference type="InterPro" id="IPR045865">
    <property type="entry name" value="ACT-like_dom_sf"/>
</dbReference>
<feature type="domain" description="CASTOR ACT" evidence="2">
    <location>
        <begin position="375"/>
        <end position="432"/>
    </location>
</feature>
<reference evidence="3" key="1">
    <citation type="submission" date="2021-07" db="EMBL/GenBank/DDBJ databases">
        <title>Draft genome of Mortierella alpina, strain LL118, isolated from an aspen leaf litter sample.</title>
        <authorList>
            <person name="Yang S."/>
            <person name="Vinatzer B.A."/>
        </authorList>
    </citation>
    <scope>NUCLEOTIDE SEQUENCE</scope>
    <source>
        <strain evidence="3">LL118</strain>
    </source>
</reference>
<protein>
    <recommendedName>
        <fullName evidence="2">CASTOR ACT domain-containing protein</fullName>
    </recommendedName>
</protein>
<feature type="domain" description="CASTOR ACT" evidence="2">
    <location>
        <begin position="83"/>
        <end position="142"/>
    </location>
</feature>
<name>A0A9P8CY07_MORAP</name>
<dbReference type="Proteomes" id="UP000717515">
    <property type="component" value="Unassembled WGS sequence"/>
</dbReference>
<sequence>MTVSLLPDRLRLLRFPRDQLGACSHAILKHILFRDYSHAHRQHGEDPLFSYIDNSLEISIFGDAEAIVRDFTKDLCPGLEISNHIYRALQVDNDDTFNSSRICTIVEPLAKAGVSIFYMSTYQTDLLFVQEGRLPIVFTTLSRNGLHIACDEESSLTSSEILSPDGRRFRKYDIHDIKEEECSSDHSDDYGERLHQMKLSPVLGLVTPPRSRDSWSDGEEDTEGMDRKQVLPLDILSAQRHDKEASAWSENFAGNERAHEDMQLAKASPTTATTLELRQQAIRTLPGNNLRCVGLNTELETGHQPWILKIIKILFYHDKVKEEATRFGRQPMREAPRFFSFTATSECVSMITDTYILDEFEEHELFMDMETCPLRLIQLDLQRFGLDKYGIIHSVARPLTEAGIDLLYLSTFSTANILVAEHRLSEAERILSGSGASTPENVASEDEGGGGDE</sequence>
<dbReference type="InterPro" id="IPR027795">
    <property type="entry name" value="CASTOR_ACT_dom"/>
</dbReference>
<dbReference type="GO" id="GO:0006520">
    <property type="term" value="P:amino acid metabolic process"/>
    <property type="evidence" value="ECO:0007669"/>
    <property type="project" value="UniProtKB-ARBA"/>
</dbReference>
<dbReference type="Pfam" id="PF13840">
    <property type="entry name" value="ACT_7"/>
    <property type="match status" value="2"/>
</dbReference>
<dbReference type="InterPro" id="IPR051719">
    <property type="entry name" value="CASTOR_mTORC1"/>
</dbReference>
<dbReference type="AlphaFoldDB" id="A0A9P8CY07"/>
<evidence type="ECO:0000313" key="3">
    <source>
        <dbReference type="EMBL" id="KAG9325058.1"/>
    </source>
</evidence>
<evidence type="ECO:0000313" key="4">
    <source>
        <dbReference type="Proteomes" id="UP000717515"/>
    </source>
</evidence>
<accession>A0A9P8CY07</accession>